<dbReference type="EMBL" id="JAOVQO010000031">
    <property type="protein sequence ID" value="MCU9850469.1"/>
    <property type="molecule type" value="Genomic_DNA"/>
</dbReference>
<protein>
    <submittedName>
        <fullName evidence="7">MipA/OmpV family protein</fullName>
    </submittedName>
</protein>
<accession>A0ABT2X946</accession>
<organism evidence="7 8">
    <name type="scientific">Albidovulum salinarum</name>
    <dbReference type="NCBI Taxonomy" id="2984153"/>
    <lineage>
        <taxon>Bacteria</taxon>
        <taxon>Pseudomonadati</taxon>
        <taxon>Pseudomonadota</taxon>
        <taxon>Alphaproteobacteria</taxon>
        <taxon>Rhodobacterales</taxon>
        <taxon>Paracoccaceae</taxon>
        <taxon>Albidovulum</taxon>
    </lineage>
</organism>
<name>A0ABT2X946_9RHOB</name>
<feature type="chain" id="PRO_5046900887" evidence="6">
    <location>
        <begin position="25"/>
        <end position="274"/>
    </location>
</feature>
<evidence type="ECO:0000313" key="8">
    <source>
        <dbReference type="Proteomes" id="UP001209535"/>
    </source>
</evidence>
<feature type="signal peptide" evidence="6">
    <location>
        <begin position="1"/>
        <end position="24"/>
    </location>
</feature>
<dbReference type="Proteomes" id="UP001209535">
    <property type="component" value="Unassembled WGS sequence"/>
</dbReference>
<keyword evidence="4" id="KW-0472">Membrane</keyword>
<evidence type="ECO:0000256" key="3">
    <source>
        <dbReference type="ARBA" id="ARBA00022729"/>
    </source>
</evidence>
<evidence type="ECO:0000256" key="2">
    <source>
        <dbReference type="ARBA" id="ARBA00005722"/>
    </source>
</evidence>
<proteinExistence type="inferred from homology"/>
<dbReference type="RefSeq" id="WP_263340612.1">
    <property type="nucleotide sequence ID" value="NZ_JAOVQO010000031.1"/>
</dbReference>
<evidence type="ECO:0000256" key="1">
    <source>
        <dbReference type="ARBA" id="ARBA00004442"/>
    </source>
</evidence>
<dbReference type="Pfam" id="PF06629">
    <property type="entry name" value="MipA"/>
    <property type="match status" value="1"/>
</dbReference>
<keyword evidence="8" id="KW-1185">Reference proteome</keyword>
<evidence type="ECO:0000256" key="5">
    <source>
        <dbReference type="ARBA" id="ARBA00023237"/>
    </source>
</evidence>
<dbReference type="PANTHER" id="PTHR38776:SF1">
    <property type="entry name" value="MLTA-INTERACTING PROTEIN-RELATED"/>
    <property type="match status" value="1"/>
</dbReference>
<evidence type="ECO:0000313" key="7">
    <source>
        <dbReference type="EMBL" id="MCU9850469.1"/>
    </source>
</evidence>
<reference evidence="7 8" key="1">
    <citation type="submission" date="2022-10" db="EMBL/GenBank/DDBJ databases">
        <title>Defluviimonas sp. nov., isolated from ocean surface sediments.</title>
        <authorList>
            <person name="He W."/>
            <person name="Wang L."/>
            <person name="Zhang D.-F."/>
        </authorList>
    </citation>
    <scope>NUCLEOTIDE SEQUENCE [LARGE SCALE GENOMIC DNA]</scope>
    <source>
        <strain evidence="7 8">WL0024</strain>
    </source>
</reference>
<dbReference type="InterPro" id="IPR010583">
    <property type="entry name" value="MipA"/>
</dbReference>
<gene>
    <name evidence="7" type="ORF">OEZ60_21010</name>
</gene>
<evidence type="ECO:0000256" key="4">
    <source>
        <dbReference type="ARBA" id="ARBA00023136"/>
    </source>
</evidence>
<comment type="caution">
    <text evidence="7">The sequence shown here is derived from an EMBL/GenBank/DDBJ whole genome shotgun (WGS) entry which is preliminary data.</text>
</comment>
<evidence type="ECO:0000256" key="6">
    <source>
        <dbReference type="SAM" id="SignalP"/>
    </source>
</evidence>
<sequence>MSYATKNLIAAAVAGLALSGATFAQETSAGVFDAGGALDAANPDVVVTLGLGVGTAPAFPGWDDYDLGATGTFRFDFVRFPNGFTWGSLGSVGYREGFGLYGSAGFIGERNIADYPELAGLDDVDWTLELGIGAGYEARNYRAFGDIRYGFNGHEGFVGTLGADWVTRPTDALTVSLGPRIGFGDNTYSSTYFGVTPANAAGGSLPVFDASGGLVSAGIELKSTYQFNELWGVEGRASWNRLLNDAADSPITQLGSADQYRVSINLIRRISLNF</sequence>
<comment type="similarity">
    <text evidence="2">Belongs to the MipA/OmpV family.</text>
</comment>
<dbReference type="PANTHER" id="PTHR38776">
    <property type="entry name" value="MLTA-INTERACTING PROTEIN-RELATED"/>
    <property type="match status" value="1"/>
</dbReference>
<keyword evidence="3 6" id="KW-0732">Signal</keyword>
<comment type="subcellular location">
    <subcellularLocation>
        <location evidence="1">Cell outer membrane</location>
    </subcellularLocation>
</comment>
<keyword evidence="5" id="KW-0998">Cell outer membrane</keyword>